<gene>
    <name evidence="1" type="ORF">GGQ88_002152</name>
</gene>
<keyword evidence="2" id="KW-1185">Reference proteome</keyword>
<protein>
    <submittedName>
        <fullName evidence="1">Putative transcriptional regulator</fullName>
    </submittedName>
</protein>
<organism evidence="1 2">
    <name type="scientific">Novosphingobium hassiacum</name>
    <dbReference type="NCBI Taxonomy" id="173676"/>
    <lineage>
        <taxon>Bacteria</taxon>
        <taxon>Pseudomonadati</taxon>
        <taxon>Pseudomonadota</taxon>
        <taxon>Alphaproteobacteria</taxon>
        <taxon>Sphingomonadales</taxon>
        <taxon>Sphingomonadaceae</taxon>
        <taxon>Novosphingobium</taxon>
    </lineage>
</organism>
<proteinExistence type="predicted"/>
<accession>A0A7W6EW23</accession>
<dbReference type="Gene3D" id="1.20.120.330">
    <property type="entry name" value="Nucleotidyltransferases domain 2"/>
    <property type="match status" value="1"/>
</dbReference>
<dbReference type="AlphaFoldDB" id="A0A7W6EW23"/>
<dbReference type="EMBL" id="JACICY010000004">
    <property type="protein sequence ID" value="MBB3860883.1"/>
    <property type="molecule type" value="Genomic_DNA"/>
</dbReference>
<evidence type="ECO:0000313" key="1">
    <source>
        <dbReference type="EMBL" id="MBB3860883.1"/>
    </source>
</evidence>
<reference evidence="1 2" key="1">
    <citation type="submission" date="2020-08" db="EMBL/GenBank/DDBJ databases">
        <title>Genomic Encyclopedia of Type Strains, Phase IV (KMG-IV): sequencing the most valuable type-strain genomes for metagenomic binning, comparative biology and taxonomic classification.</title>
        <authorList>
            <person name="Goeker M."/>
        </authorList>
    </citation>
    <scope>NUCLEOTIDE SEQUENCE [LARGE SCALE GENOMIC DNA]</scope>
    <source>
        <strain evidence="1 2">DSM 14552</strain>
    </source>
</reference>
<dbReference type="Proteomes" id="UP000562395">
    <property type="component" value="Unassembled WGS sequence"/>
</dbReference>
<evidence type="ECO:0000313" key="2">
    <source>
        <dbReference type="Proteomes" id="UP000562395"/>
    </source>
</evidence>
<name>A0A7W6EW23_9SPHN</name>
<comment type="caution">
    <text evidence="1">The sequence shown here is derived from an EMBL/GenBank/DDBJ whole genome shotgun (WGS) entry which is preliminary data.</text>
</comment>
<sequence length="58" mass="6412">MKEAYVKARYSKHYTISAEELAWLAEQIEELGRVVHAVCSERIAALEQDVAAAHSAAP</sequence>